<organism evidence="1 2">
    <name type="scientific">Cylindrotheca closterium</name>
    <dbReference type="NCBI Taxonomy" id="2856"/>
    <lineage>
        <taxon>Eukaryota</taxon>
        <taxon>Sar</taxon>
        <taxon>Stramenopiles</taxon>
        <taxon>Ochrophyta</taxon>
        <taxon>Bacillariophyta</taxon>
        <taxon>Bacillariophyceae</taxon>
        <taxon>Bacillariophycidae</taxon>
        <taxon>Bacillariales</taxon>
        <taxon>Bacillariaceae</taxon>
        <taxon>Cylindrotheca</taxon>
    </lineage>
</organism>
<dbReference type="AlphaFoldDB" id="A0AAD2CFI0"/>
<name>A0AAD2CFI0_9STRA</name>
<accession>A0AAD2CFI0</accession>
<protein>
    <submittedName>
        <fullName evidence="1">Uncharacterized protein</fullName>
    </submittedName>
</protein>
<dbReference type="SUPFAM" id="SSF51197">
    <property type="entry name" value="Clavaminate synthase-like"/>
    <property type="match status" value="1"/>
</dbReference>
<comment type="caution">
    <text evidence="1">The sequence shown here is derived from an EMBL/GenBank/DDBJ whole genome shotgun (WGS) entry which is preliminary data.</text>
</comment>
<keyword evidence="2" id="KW-1185">Reference proteome</keyword>
<proteinExistence type="predicted"/>
<dbReference type="Proteomes" id="UP001295423">
    <property type="component" value="Unassembled WGS sequence"/>
</dbReference>
<evidence type="ECO:0000313" key="1">
    <source>
        <dbReference type="EMBL" id="CAJ1931001.1"/>
    </source>
</evidence>
<dbReference type="EMBL" id="CAKOGP040000114">
    <property type="protein sequence ID" value="CAJ1931001.1"/>
    <property type="molecule type" value="Genomic_DNA"/>
</dbReference>
<sequence length="294" mass="34047">MPGTKKYKDSEQQELPQWLHDYRKPTILKYDTSIYPFRQLVADWLGVPSDQLETIHLLPLPEASKVNPRICQAWKAAKMPRLTREARIMDAQTQRQVFQSDAYHKLMETYRLFVKEVIAPDCGDQNIVYQAPPTTRVVLPNGRSTISMHSDKEYSGHQAAEINFWLPLTKVGGTNSLWLESAPGKGDFEPIELEYGQFLKFNGYDCRHYTVDNETDQCRVSFDFRVTPSELCLQRKQCGEFCVEETTSEGYIAYPHKFWKITRNMTHGEEEGLDPIEYILPSEDKAKYMSTLKS</sequence>
<gene>
    <name evidence="1" type="ORF">CYCCA115_LOCUS2192</name>
</gene>
<reference evidence="1" key="1">
    <citation type="submission" date="2023-08" db="EMBL/GenBank/DDBJ databases">
        <authorList>
            <person name="Audoor S."/>
            <person name="Bilcke G."/>
        </authorList>
    </citation>
    <scope>NUCLEOTIDE SEQUENCE</scope>
</reference>
<evidence type="ECO:0000313" key="2">
    <source>
        <dbReference type="Proteomes" id="UP001295423"/>
    </source>
</evidence>